<dbReference type="AlphaFoldDB" id="A0A160FK74"/>
<reference evidence="1 2" key="1">
    <citation type="journal article" date="2016" name="Gene">
        <title>PacBio SMRT assembly of a complex multi-replicon genome reveals chlorocatechol degradative operon in a region of genome plasticity.</title>
        <authorList>
            <person name="Ricker N."/>
            <person name="Shen S.Y."/>
            <person name="Goordial J."/>
            <person name="Jin S."/>
            <person name="Fulthorpe R.R."/>
        </authorList>
    </citation>
    <scope>NUCLEOTIDE SEQUENCE [LARGE SCALE GENOMIC DNA]</scope>
    <source>
        <strain evidence="1 2">OLGA172</strain>
    </source>
</reference>
<keyword evidence="2" id="KW-1185">Reference proteome</keyword>
<name>A0A160FK74_9BURK</name>
<dbReference type="EMBL" id="CP014578">
    <property type="protein sequence ID" value="ANB72634.1"/>
    <property type="molecule type" value="Genomic_DNA"/>
</dbReference>
<dbReference type="KEGG" id="buz:AYM40_09835"/>
<gene>
    <name evidence="1" type="ORF">AYM40_09835</name>
</gene>
<proteinExistence type="predicted"/>
<dbReference type="Proteomes" id="UP000076852">
    <property type="component" value="Chromosome 1"/>
</dbReference>
<organism evidence="1 2">
    <name type="scientific">Paraburkholderia phytofirmans OLGA172</name>
    <dbReference type="NCBI Taxonomy" id="1417228"/>
    <lineage>
        <taxon>Bacteria</taxon>
        <taxon>Pseudomonadati</taxon>
        <taxon>Pseudomonadota</taxon>
        <taxon>Betaproteobacteria</taxon>
        <taxon>Burkholderiales</taxon>
        <taxon>Burkholderiaceae</taxon>
        <taxon>Paraburkholderia</taxon>
    </lineage>
</organism>
<sequence>MGFRTLRYFELQLSKLQSEGLLPGHFIDFFGKQSAGSPFIAAAERIFDHGTGDISLDPAPIVLVSEYGAYVSAWVWVDGDPEQVSLNAAADGSPKKQREDFCEQLGRMQADGLTSQMCIDFFGLQETKHHYIVQARRRHAHARGVVVFDADPMVSESLSGAYVSAWLWVWNRDIGADDSPKTTLQPPRKCCRSPEASSGQVIPDCAHFTDDAAATTRWKSDCVGQFVRR</sequence>
<evidence type="ECO:0000313" key="2">
    <source>
        <dbReference type="Proteomes" id="UP000076852"/>
    </source>
</evidence>
<protein>
    <submittedName>
        <fullName evidence="1">Uncharacterized protein</fullName>
    </submittedName>
</protein>
<evidence type="ECO:0000313" key="1">
    <source>
        <dbReference type="EMBL" id="ANB72634.1"/>
    </source>
</evidence>
<accession>A0A160FK74</accession>